<keyword evidence="9" id="KW-1185">Reference proteome</keyword>
<dbReference type="SUPFAM" id="SSF103473">
    <property type="entry name" value="MFS general substrate transporter"/>
    <property type="match status" value="1"/>
</dbReference>
<keyword evidence="3 6" id="KW-0812">Transmembrane</keyword>
<evidence type="ECO:0000256" key="2">
    <source>
        <dbReference type="ARBA" id="ARBA00022448"/>
    </source>
</evidence>
<feature type="domain" description="Major facilitator superfamily (MFS) profile" evidence="7">
    <location>
        <begin position="12"/>
        <end position="395"/>
    </location>
</feature>
<evidence type="ECO:0000256" key="1">
    <source>
        <dbReference type="ARBA" id="ARBA00004141"/>
    </source>
</evidence>
<feature type="transmembrane region" description="Helical" evidence="6">
    <location>
        <begin position="107"/>
        <end position="124"/>
    </location>
</feature>
<feature type="transmembrane region" description="Helical" evidence="6">
    <location>
        <begin position="372"/>
        <end position="392"/>
    </location>
</feature>
<name>A0ABT6Y2Q0_9BACT</name>
<evidence type="ECO:0000256" key="5">
    <source>
        <dbReference type="ARBA" id="ARBA00023136"/>
    </source>
</evidence>
<evidence type="ECO:0000256" key="4">
    <source>
        <dbReference type="ARBA" id="ARBA00022989"/>
    </source>
</evidence>
<dbReference type="InterPro" id="IPR036259">
    <property type="entry name" value="MFS_trans_sf"/>
</dbReference>
<feature type="transmembrane region" description="Helical" evidence="6">
    <location>
        <begin position="82"/>
        <end position="101"/>
    </location>
</feature>
<dbReference type="Gene3D" id="1.20.1720.10">
    <property type="entry name" value="Multidrug resistance protein D"/>
    <property type="match status" value="1"/>
</dbReference>
<dbReference type="InterPro" id="IPR011701">
    <property type="entry name" value="MFS"/>
</dbReference>
<evidence type="ECO:0000256" key="6">
    <source>
        <dbReference type="SAM" id="Phobius"/>
    </source>
</evidence>
<dbReference type="InterPro" id="IPR020846">
    <property type="entry name" value="MFS_dom"/>
</dbReference>
<feature type="transmembrane region" description="Helical" evidence="6">
    <location>
        <begin position="136"/>
        <end position="155"/>
    </location>
</feature>
<feature type="transmembrane region" description="Helical" evidence="6">
    <location>
        <begin position="338"/>
        <end position="360"/>
    </location>
</feature>
<gene>
    <name evidence="8" type="ORF">QM524_00835</name>
</gene>
<dbReference type="PROSITE" id="PS50850">
    <property type="entry name" value="MFS"/>
    <property type="match status" value="1"/>
</dbReference>
<dbReference type="EMBL" id="JASHIF010000002">
    <property type="protein sequence ID" value="MDI9857739.1"/>
    <property type="molecule type" value="Genomic_DNA"/>
</dbReference>
<dbReference type="PANTHER" id="PTHR23502:SF132">
    <property type="entry name" value="POLYAMINE TRANSPORTER 2-RELATED"/>
    <property type="match status" value="1"/>
</dbReference>
<feature type="transmembrane region" description="Helical" evidence="6">
    <location>
        <begin position="214"/>
        <end position="239"/>
    </location>
</feature>
<dbReference type="Pfam" id="PF07690">
    <property type="entry name" value="MFS_1"/>
    <property type="match status" value="1"/>
</dbReference>
<evidence type="ECO:0000313" key="8">
    <source>
        <dbReference type="EMBL" id="MDI9857739.1"/>
    </source>
</evidence>
<organism evidence="8 9">
    <name type="scientific">Flectobacillus roseus</name>
    <dbReference type="NCBI Taxonomy" id="502259"/>
    <lineage>
        <taxon>Bacteria</taxon>
        <taxon>Pseudomonadati</taxon>
        <taxon>Bacteroidota</taxon>
        <taxon>Cytophagia</taxon>
        <taxon>Cytophagales</taxon>
        <taxon>Flectobacillaceae</taxon>
        <taxon>Flectobacillus</taxon>
    </lineage>
</organism>
<sequence>MKAVQEKNRFIATLLAFAVIPMSGLATDIYLPSMPYMAKYFGQAENSIQLTLSLYLGSYAIAQFFVGSILDAFGRYKLSTISLFLFMVSFWITAISTDIYMIYAMRVVQGILSAFAIVAKRAFFVDVYEGEERRQYLSLMTIVWSAGPIVAPFIGGYLQEHFGWQSNFYLLAGYSGVVGILEFLFSGETIRKKTGFNARNLFGNFKEMIATPDFFLGLLIVGLSYGMIFLFNLSAPFIIEHQMGYTPVTVGYASLIMGIAWMLGGFLGRTLMNKAFLPKIQLASLVQTALILAMYISSQWLQNLYTLLGFAFFIHLAAGFTFNNYFTYCLSRFPKIAGVSGGFMGGVAFILTSGLSYGVVNMLHPATQPDLALGYFSMGAFVMLLLTTVRVGKLHPSVS</sequence>
<keyword evidence="2" id="KW-0813">Transport</keyword>
<dbReference type="RefSeq" id="WP_283343055.1">
    <property type="nucleotide sequence ID" value="NZ_JASHIF010000002.1"/>
</dbReference>
<reference evidence="8 9" key="1">
    <citation type="submission" date="2023-05" db="EMBL/GenBank/DDBJ databases">
        <title>Novel species of genus Flectobacillus isolated from stream in China.</title>
        <authorList>
            <person name="Lu H."/>
        </authorList>
    </citation>
    <scope>NUCLEOTIDE SEQUENCE [LARGE SCALE GENOMIC DNA]</scope>
    <source>
        <strain evidence="8 9">KCTC 42575</strain>
    </source>
</reference>
<feature type="transmembrane region" description="Helical" evidence="6">
    <location>
        <begin position="167"/>
        <end position="185"/>
    </location>
</feature>
<dbReference type="Proteomes" id="UP001236507">
    <property type="component" value="Unassembled WGS sequence"/>
</dbReference>
<proteinExistence type="predicted"/>
<feature type="transmembrane region" description="Helical" evidence="6">
    <location>
        <begin position="304"/>
        <end position="326"/>
    </location>
</feature>
<comment type="subcellular location">
    <subcellularLocation>
        <location evidence="1">Membrane</location>
        <topology evidence="1">Multi-pass membrane protein</topology>
    </subcellularLocation>
</comment>
<feature type="transmembrane region" description="Helical" evidence="6">
    <location>
        <begin position="50"/>
        <end position="70"/>
    </location>
</feature>
<feature type="transmembrane region" description="Helical" evidence="6">
    <location>
        <begin position="245"/>
        <end position="268"/>
    </location>
</feature>
<protein>
    <submittedName>
        <fullName evidence="8">MFS transporter</fullName>
    </submittedName>
</protein>
<evidence type="ECO:0000313" key="9">
    <source>
        <dbReference type="Proteomes" id="UP001236507"/>
    </source>
</evidence>
<accession>A0ABT6Y2Q0</accession>
<feature type="transmembrane region" description="Helical" evidence="6">
    <location>
        <begin position="280"/>
        <end position="298"/>
    </location>
</feature>
<comment type="caution">
    <text evidence="8">The sequence shown here is derived from an EMBL/GenBank/DDBJ whole genome shotgun (WGS) entry which is preliminary data.</text>
</comment>
<keyword evidence="5 6" id="KW-0472">Membrane</keyword>
<keyword evidence="4 6" id="KW-1133">Transmembrane helix</keyword>
<evidence type="ECO:0000259" key="7">
    <source>
        <dbReference type="PROSITE" id="PS50850"/>
    </source>
</evidence>
<dbReference type="PANTHER" id="PTHR23502">
    <property type="entry name" value="MAJOR FACILITATOR SUPERFAMILY"/>
    <property type="match status" value="1"/>
</dbReference>
<evidence type="ECO:0000256" key="3">
    <source>
        <dbReference type="ARBA" id="ARBA00022692"/>
    </source>
</evidence>